<dbReference type="Proteomes" id="UP000297014">
    <property type="component" value="Unassembled WGS sequence"/>
</dbReference>
<proteinExistence type="predicted"/>
<organism evidence="1 2">
    <name type="scientific">Alkalihalobacillus alcalophilus ATCC 27647 = CGMCC 1.3604</name>
    <dbReference type="NCBI Taxonomy" id="1218173"/>
    <lineage>
        <taxon>Bacteria</taxon>
        <taxon>Bacillati</taxon>
        <taxon>Bacillota</taxon>
        <taxon>Bacilli</taxon>
        <taxon>Bacillales</taxon>
        <taxon>Bacillaceae</taxon>
        <taxon>Alkalihalobacillus</taxon>
    </lineage>
</organism>
<name>A0A4V3X804_ALKAL</name>
<comment type="caution">
    <text evidence="1">The sequence shown here is derived from an EMBL/GenBank/DDBJ whole genome shotgun (WGS) entry which is preliminary data.</text>
</comment>
<sequence length="34" mass="4064">MEEKALSLPVSLGNIRVEQEKLHIKFFKIMEEEF</sequence>
<protein>
    <submittedName>
        <fullName evidence="1">Uncharacterized protein</fullName>
    </submittedName>
</protein>
<reference evidence="1 2" key="1">
    <citation type="submission" date="2014-01" db="EMBL/GenBank/DDBJ databases">
        <title>Draft genome sequencing of Bacillus alcalophilus CGMCC 1.3604.</title>
        <authorList>
            <person name="Yang J."/>
            <person name="Diao L."/>
            <person name="Yang S."/>
        </authorList>
    </citation>
    <scope>NUCLEOTIDE SEQUENCE [LARGE SCALE GENOMIC DNA]</scope>
    <source>
        <strain evidence="1 2">CGMCC 1.3604</strain>
    </source>
</reference>
<evidence type="ECO:0000313" key="2">
    <source>
        <dbReference type="Proteomes" id="UP000297014"/>
    </source>
</evidence>
<accession>A0A4V3X804</accession>
<evidence type="ECO:0000313" key="1">
    <source>
        <dbReference type="EMBL" id="THG88402.1"/>
    </source>
</evidence>
<dbReference type="AlphaFoldDB" id="A0A4V3X804"/>
<dbReference type="EMBL" id="JALP01000390">
    <property type="protein sequence ID" value="THG88402.1"/>
    <property type="molecule type" value="Genomic_DNA"/>
</dbReference>
<gene>
    <name evidence="1" type="ORF">AJ85_03690</name>
</gene>